<feature type="compositionally biased region" description="Basic and acidic residues" evidence="1">
    <location>
        <begin position="40"/>
        <end position="60"/>
    </location>
</feature>
<evidence type="ECO:0000313" key="3">
    <source>
        <dbReference type="Proteomes" id="UP001180020"/>
    </source>
</evidence>
<sequence>MVDLGVAGNKQNLEGNENDGNMKCSALDISTGASPNKCSGHLEFDSKGNSSDDNKIEKTAETNSTSGNLNVGLDAELSPSPGTGNATCGSSNVRVPVLGIMDHEIEESGEGQTKILKDCSSTPPKGMISVTGCLASDVSPMMEEHFPMEVDRYAQNSGSSSLSAPRPSGIGLHLNSIGNAPVMNHGGIVQSDENECMSSKGAKVQSLLSIIPC</sequence>
<feature type="compositionally biased region" description="Polar residues" evidence="1">
    <location>
        <begin position="9"/>
        <end position="19"/>
    </location>
</feature>
<dbReference type="EMBL" id="JAUJYO010000010">
    <property type="protein sequence ID" value="KAK1305702.1"/>
    <property type="molecule type" value="Genomic_DNA"/>
</dbReference>
<gene>
    <name evidence="2" type="ORF">QJS10_CPA10g00413</name>
</gene>
<proteinExistence type="predicted"/>
<evidence type="ECO:0000256" key="1">
    <source>
        <dbReference type="SAM" id="MobiDB-lite"/>
    </source>
</evidence>
<evidence type="ECO:0000313" key="2">
    <source>
        <dbReference type="EMBL" id="KAK1305702.1"/>
    </source>
</evidence>
<reference evidence="2" key="2">
    <citation type="submission" date="2023-06" db="EMBL/GenBank/DDBJ databases">
        <authorList>
            <person name="Ma L."/>
            <person name="Liu K.-W."/>
            <person name="Li Z."/>
            <person name="Hsiao Y.-Y."/>
            <person name="Qi Y."/>
            <person name="Fu T."/>
            <person name="Tang G."/>
            <person name="Zhang D."/>
            <person name="Sun W.-H."/>
            <person name="Liu D.-K."/>
            <person name="Li Y."/>
            <person name="Chen G.-Z."/>
            <person name="Liu X.-D."/>
            <person name="Liao X.-Y."/>
            <person name="Jiang Y.-T."/>
            <person name="Yu X."/>
            <person name="Hao Y."/>
            <person name="Huang J."/>
            <person name="Zhao X.-W."/>
            <person name="Ke S."/>
            <person name="Chen Y.-Y."/>
            <person name="Wu W.-L."/>
            <person name="Hsu J.-L."/>
            <person name="Lin Y.-F."/>
            <person name="Huang M.-D."/>
            <person name="Li C.-Y."/>
            <person name="Huang L."/>
            <person name="Wang Z.-W."/>
            <person name="Zhao X."/>
            <person name="Zhong W.-Y."/>
            <person name="Peng D.-H."/>
            <person name="Ahmad S."/>
            <person name="Lan S."/>
            <person name="Zhang J.-S."/>
            <person name="Tsai W.-C."/>
            <person name="Van De Peer Y."/>
            <person name="Liu Z.-J."/>
        </authorList>
    </citation>
    <scope>NUCLEOTIDE SEQUENCE</scope>
    <source>
        <strain evidence="2">CP</strain>
        <tissue evidence="2">Leaves</tissue>
    </source>
</reference>
<feature type="region of interest" description="Disordered" evidence="1">
    <location>
        <begin position="40"/>
        <end position="91"/>
    </location>
</feature>
<comment type="caution">
    <text evidence="2">The sequence shown here is derived from an EMBL/GenBank/DDBJ whole genome shotgun (WGS) entry which is preliminary data.</text>
</comment>
<keyword evidence="3" id="KW-1185">Reference proteome</keyword>
<dbReference type="Proteomes" id="UP001180020">
    <property type="component" value="Unassembled WGS sequence"/>
</dbReference>
<reference evidence="2" key="1">
    <citation type="journal article" date="2023" name="Nat. Commun.">
        <title>Diploid and tetraploid genomes of Acorus and the evolution of monocots.</title>
        <authorList>
            <person name="Ma L."/>
            <person name="Liu K.W."/>
            <person name="Li Z."/>
            <person name="Hsiao Y.Y."/>
            <person name="Qi Y."/>
            <person name="Fu T."/>
            <person name="Tang G.D."/>
            <person name="Zhang D."/>
            <person name="Sun W.H."/>
            <person name="Liu D.K."/>
            <person name="Li Y."/>
            <person name="Chen G.Z."/>
            <person name="Liu X.D."/>
            <person name="Liao X.Y."/>
            <person name="Jiang Y.T."/>
            <person name="Yu X."/>
            <person name="Hao Y."/>
            <person name="Huang J."/>
            <person name="Zhao X.W."/>
            <person name="Ke S."/>
            <person name="Chen Y.Y."/>
            <person name="Wu W.L."/>
            <person name="Hsu J.L."/>
            <person name="Lin Y.F."/>
            <person name="Huang M.D."/>
            <person name="Li C.Y."/>
            <person name="Huang L."/>
            <person name="Wang Z.W."/>
            <person name="Zhao X."/>
            <person name="Zhong W.Y."/>
            <person name="Peng D.H."/>
            <person name="Ahmad S."/>
            <person name="Lan S."/>
            <person name="Zhang J.S."/>
            <person name="Tsai W.C."/>
            <person name="Van de Peer Y."/>
            <person name="Liu Z.J."/>
        </authorList>
    </citation>
    <scope>NUCLEOTIDE SEQUENCE</scope>
    <source>
        <strain evidence="2">CP</strain>
    </source>
</reference>
<feature type="region of interest" description="Disordered" evidence="1">
    <location>
        <begin position="1"/>
        <end position="20"/>
    </location>
</feature>
<accession>A0AAV9DXD2</accession>
<protein>
    <submittedName>
        <fullName evidence="2">Uncharacterized protein</fullName>
    </submittedName>
</protein>
<feature type="compositionally biased region" description="Polar residues" evidence="1">
    <location>
        <begin position="80"/>
        <end position="91"/>
    </location>
</feature>
<dbReference type="AlphaFoldDB" id="A0AAV9DXD2"/>
<name>A0AAV9DXD2_ACOCL</name>
<organism evidence="2 3">
    <name type="scientific">Acorus calamus</name>
    <name type="common">Sweet flag</name>
    <dbReference type="NCBI Taxonomy" id="4465"/>
    <lineage>
        <taxon>Eukaryota</taxon>
        <taxon>Viridiplantae</taxon>
        <taxon>Streptophyta</taxon>
        <taxon>Embryophyta</taxon>
        <taxon>Tracheophyta</taxon>
        <taxon>Spermatophyta</taxon>
        <taxon>Magnoliopsida</taxon>
        <taxon>Liliopsida</taxon>
        <taxon>Acoraceae</taxon>
        <taxon>Acorus</taxon>
    </lineage>
</organism>